<organism evidence="8 9">
    <name type="scientific">Oryza meyeriana var. granulata</name>
    <dbReference type="NCBI Taxonomy" id="110450"/>
    <lineage>
        <taxon>Eukaryota</taxon>
        <taxon>Viridiplantae</taxon>
        <taxon>Streptophyta</taxon>
        <taxon>Embryophyta</taxon>
        <taxon>Tracheophyta</taxon>
        <taxon>Spermatophyta</taxon>
        <taxon>Magnoliopsida</taxon>
        <taxon>Liliopsida</taxon>
        <taxon>Poales</taxon>
        <taxon>Poaceae</taxon>
        <taxon>BOP clade</taxon>
        <taxon>Oryzoideae</taxon>
        <taxon>Oryzeae</taxon>
        <taxon>Oryzinae</taxon>
        <taxon>Oryza</taxon>
        <taxon>Oryza meyeriana</taxon>
    </lineage>
</organism>
<dbReference type="Proteomes" id="UP000479710">
    <property type="component" value="Unassembled WGS sequence"/>
</dbReference>
<name>A0A6G1DKJ8_9ORYZ</name>
<dbReference type="PROSITE" id="PS51032">
    <property type="entry name" value="AP2_ERF"/>
    <property type="match status" value="1"/>
</dbReference>
<dbReference type="InterPro" id="IPR044808">
    <property type="entry name" value="ERF_plant"/>
</dbReference>
<dbReference type="GO" id="GO:0005634">
    <property type="term" value="C:nucleus"/>
    <property type="evidence" value="ECO:0007669"/>
    <property type="project" value="UniProtKB-SubCell"/>
</dbReference>
<dbReference type="GO" id="GO:0009873">
    <property type="term" value="P:ethylene-activated signaling pathway"/>
    <property type="evidence" value="ECO:0007669"/>
    <property type="project" value="InterPro"/>
</dbReference>
<feature type="compositionally biased region" description="Basic and acidic residues" evidence="6">
    <location>
        <begin position="119"/>
        <end position="135"/>
    </location>
</feature>
<evidence type="ECO:0000256" key="4">
    <source>
        <dbReference type="ARBA" id="ARBA00023163"/>
    </source>
</evidence>
<dbReference type="AlphaFoldDB" id="A0A6G1DKJ8"/>
<dbReference type="EMBL" id="SPHZ02000006">
    <property type="protein sequence ID" value="KAF0913355.1"/>
    <property type="molecule type" value="Genomic_DNA"/>
</dbReference>
<comment type="caution">
    <text evidence="8">The sequence shown here is derived from an EMBL/GenBank/DDBJ whole genome shotgun (WGS) entry which is preliminary data.</text>
</comment>
<comment type="subcellular location">
    <subcellularLocation>
        <location evidence="1">Nucleus</location>
    </subcellularLocation>
</comment>
<dbReference type="CDD" id="cd00018">
    <property type="entry name" value="AP2"/>
    <property type="match status" value="1"/>
</dbReference>
<dbReference type="GO" id="GO:0003677">
    <property type="term" value="F:DNA binding"/>
    <property type="evidence" value="ECO:0007669"/>
    <property type="project" value="UniProtKB-KW"/>
</dbReference>
<feature type="domain" description="AP2/ERF" evidence="7">
    <location>
        <begin position="24"/>
        <end position="84"/>
    </location>
</feature>
<dbReference type="SMART" id="SM00380">
    <property type="entry name" value="AP2"/>
    <property type="match status" value="1"/>
</dbReference>
<dbReference type="PANTHER" id="PTHR31190:SF258">
    <property type="entry name" value="OS04G0257500 PROTEIN"/>
    <property type="match status" value="1"/>
</dbReference>
<accession>A0A6G1DKJ8</accession>
<dbReference type="InterPro" id="IPR016177">
    <property type="entry name" value="DNA-bd_dom_sf"/>
</dbReference>
<protein>
    <recommendedName>
        <fullName evidence="7">AP2/ERF domain-containing protein</fullName>
    </recommendedName>
</protein>
<dbReference type="OrthoDB" id="1647183at2759"/>
<keyword evidence="3" id="KW-0238">DNA-binding</keyword>
<evidence type="ECO:0000313" key="8">
    <source>
        <dbReference type="EMBL" id="KAF0913355.1"/>
    </source>
</evidence>
<dbReference type="GO" id="GO:0003700">
    <property type="term" value="F:DNA-binding transcription factor activity"/>
    <property type="evidence" value="ECO:0007669"/>
    <property type="project" value="InterPro"/>
</dbReference>
<keyword evidence="5" id="KW-0539">Nucleus</keyword>
<evidence type="ECO:0000259" key="7">
    <source>
        <dbReference type="PROSITE" id="PS51032"/>
    </source>
</evidence>
<keyword evidence="9" id="KW-1185">Reference proteome</keyword>
<keyword evidence="2" id="KW-0805">Transcription regulation</keyword>
<dbReference type="PANTHER" id="PTHR31190">
    <property type="entry name" value="DNA-BINDING DOMAIN"/>
    <property type="match status" value="1"/>
</dbReference>
<sequence>MSLKLLFLLRLARAHQKVVQLAGELADVSRRSIAAGQVRGGDPDPERGGSHVWLGTFDTLEEAAQAYDRAAFAMKGTTAVLNFPGEAACRMSSTGSLSSSTPAPLANSAAAMASSGSRDGGDTTTDKVEPEYLDDKVLEELLVEDNYSDKNY</sequence>
<dbReference type="InterPro" id="IPR001471">
    <property type="entry name" value="AP2/ERF_dom"/>
</dbReference>
<evidence type="ECO:0000256" key="3">
    <source>
        <dbReference type="ARBA" id="ARBA00023125"/>
    </source>
</evidence>
<evidence type="ECO:0000256" key="1">
    <source>
        <dbReference type="ARBA" id="ARBA00004123"/>
    </source>
</evidence>
<feature type="region of interest" description="Disordered" evidence="6">
    <location>
        <begin position="90"/>
        <end position="135"/>
    </location>
</feature>
<dbReference type="InterPro" id="IPR036955">
    <property type="entry name" value="AP2/ERF_dom_sf"/>
</dbReference>
<evidence type="ECO:0000313" key="9">
    <source>
        <dbReference type="Proteomes" id="UP000479710"/>
    </source>
</evidence>
<reference evidence="8 9" key="1">
    <citation type="submission" date="2019-11" db="EMBL/GenBank/DDBJ databases">
        <title>Whole genome sequence of Oryza granulata.</title>
        <authorList>
            <person name="Li W."/>
        </authorList>
    </citation>
    <scope>NUCLEOTIDE SEQUENCE [LARGE SCALE GENOMIC DNA]</scope>
    <source>
        <strain evidence="9">cv. Menghai</strain>
        <tissue evidence="8">Leaf</tissue>
    </source>
</reference>
<keyword evidence="4" id="KW-0804">Transcription</keyword>
<feature type="compositionally biased region" description="Low complexity" evidence="6">
    <location>
        <begin position="91"/>
        <end position="117"/>
    </location>
</feature>
<evidence type="ECO:0000256" key="6">
    <source>
        <dbReference type="SAM" id="MobiDB-lite"/>
    </source>
</evidence>
<evidence type="ECO:0000256" key="5">
    <source>
        <dbReference type="ARBA" id="ARBA00023242"/>
    </source>
</evidence>
<evidence type="ECO:0000256" key="2">
    <source>
        <dbReference type="ARBA" id="ARBA00023015"/>
    </source>
</evidence>
<gene>
    <name evidence="8" type="ORF">E2562_022157</name>
</gene>
<dbReference type="Gene3D" id="3.30.730.10">
    <property type="entry name" value="AP2/ERF domain"/>
    <property type="match status" value="1"/>
</dbReference>
<proteinExistence type="predicted"/>
<dbReference type="SUPFAM" id="SSF54171">
    <property type="entry name" value="DNA-binding domain"/>
    <property type="match status" value="1"/>
</dbReference>